<protein>
    <submittedName>
        <fullName evidence="2">Uncharacterized protein</fullName>
    </submittedName>
</protein>
<gene>
    <name evidence="2" type="ORF">PLUA15_500003</name>
</gene>
<evidence type="ECO:0000313" key="2">
    <source>
        <dbReference type="EMBL" id="SOB54335.1"/>
    </source>
</evidence>
<organism evidence="2 3">
    <name type="scientific">Pseudomonas lundensis</name>
    <dbReference type="NCBI Taxonomy" id="86185"/>
    <lineage>
        <taxon>Bacteria</taxon>
        <taxon>Pseudomonadati</taxon>
        <taxon>Pseudomonadota</taxon>
        <taxon>Gammaproteobacteria</taxon>
        <taxon>Pseudomonadales</taxon>
        <taxon>Pseudomonadaceae</taxon>
        <taxon>Pseudomonas</taxon>
    </lineage>
</organism>
<evidence type="ECO:0000313" key="3">
    <source>
        <dbReference type="Proteomes" id="UP000219564"/>
    </source>
</evidence>
<name>A0AAX2HDG7_9PSED</name>
<evidence type="ECO:0000256" key="1">
    <source>
        <dbReference type="SAM" id="SignalP"/>
    </source>
</evidence>
<reference evidence="2 3" key="1">
    <citation type="submission" date="2017-08" db="EMBL/GenBank/DDBJ databases">
        <authorList>
            <person name="Chaillou S."/>
        </authorList>
    </citation>
    <scope>NUCLEOTIDE SEQUENCE [LARGE SCALE GENOMIC DNA]</scope>
    <source>
        <strain evidence="2 3">MFPA15A1205</strain>
    </source>
</reference>
<feature type="chain" id="PRO_5043881056" evidence="1">
    <location>
        <begin position="39"/>
        <end position="163"/>
    </location>
</feature>
<proteinExistence type="predicted"/>
<sequence length="163" mass="17747">MGGAKNSERISTLKAIKRFITRLLMGLSLGVMASPAMALDEVLEVEIHNATSAAIAPGKDFSWLESPANAGHDFVIEPGGSQELTYYLPQSRGNESFSYRQGERVCMFSFSHLTPDHPRGNRQVNARSTGQVLSLCSAELIPVTDDDDFVRNGGTRILFTMGP</sequence>
<accession>A0AAX2HDG7</accession>
<feature type="signal peptide" evidence="1">
    <location>
        <begin position="1"/>
        <end position="38"/>
    </location>
</feature>
<dbReference type="AlphaFoldDB" id="A0AAX2HDG7"/>
<dbReference type="Proteomes" id="UP000219564">
    <property type="component" value="Unassembled WGS sequence"/>
</dbReference>
<comment type="caution">
    <text evidence="2">The sequence shown here is derived from an EMBL/GenBank/DDBJ whole genome shotgun (WGS) entry which is preliminary data.</text>
</comment>
<dbReference type="EMBL" id="OBKZ01000046">
    <property type="protein sequence ID" value="SOB54335.1"/>
    <property type="molecule type" value="Genomic_DNA"/>
</dbReference>
<keyword evidence="1" id="KW-0732">Signal</keyword>